<reference evidence="3" key="1">
    <citation type="submission" date="2014-12" db="EMBL/GenBank/DDBJ databases">
        <title>Genome Sequence of Valsa Canker Pathogens Uncovers a Specific Adaption of Colonization on Woody Bark.</title>
        <authorList>
            <person name="Yin Z."/>
            <person name="Liu H."/>
            <person name="Gao X."/>
            <person name="Li Z."/>
            <person name="Song N."/>
            <person name="Ke X."/>
            <person name="Dai Q."/>
            <person name="Wu Y."/>
            <person name="Sun Y."/>
            <person name="Xu J.-R."/>
            <person name="Kang Z.K."/>
            <person name="Wang L."/>
            <person name="Huang L."/>
        </authorList>
    </citation>
    <scope>NUCLEOTIDE SEQUENCE [LARGE SCALE GENOMIC DNA]</scope>
    <source>
        <strain evidence="3">SXYL134</strain>
    </source>
</reference>
<keyword evidence="3" id="KW-1185">Reference proteome</keyword>
<feature type="region of interest" description="Disordered" evidence="1">
    <location>
        <begin position="1"/>
        <end position="24"/>
    </location>
</feature>
<evidence type="ECO:0000313" key="2">
    <source>
        <dbReference type="EMBL" id="KUI54928.1"/>
    </source>
</evidence>
<evidence type="ECO:0000256" key="1">
    <source>
        <dbReference type="SAM" id="MobiDB-lite"/>
    </source>
</evidence>
<accession>A0A194UTE3</accession>
<gene>
    <name evidence="2" type="ORF">VP1G_10710</name>
</gene>
<protein>
    <submittedName>
        <fullName evidence="2">Uncharacterized protein</fullName>
    </submittedName>
</protein>
<evidence type="ECO:0000313" key="3">
    <source>
        <dbReference type="Proteomes" id="UP000078576"/>
    </source>
</evidence>
<dbReference type="AlphaFoldDB" id="A0A194UTE3"/>
<dbReference type="Proteomes" id="UP000078576">
    <property type="component" value="Unassembled WGS sequence"/>
</dbReference>
<dbReference type="OrthoDB" id="5224588at2759"/>
<organism evidence="2 3">
    <name type="scientific">Cytospora mali</name>
    <name type="common">Apple Valsa canker fungus</name>
    <name type="synonym">Valsa mali</name>
    <dbReference type="NCBI Taxonomy" id="578113"/>
    <lineage>
        <taxon>Eukaryota</taxon>
        <taxon>Fungi</taxon>
        <taxon>Dikarya</taxon>
        <taxon>Ascomycota</taxon>
        <taxon>Pezizomycotina</taxon>
        <taxon>Sordariomycetes</taxon>
        <taxon>Sordariomycetidae</taxon>
        <taxon>Diaporthales</taxon>
        <taxon>Cytosporaceae</taxon>
        <taxon>Cytospora</taxon>
    </lineage>
</organism>
<sequence length="107" mass="12280">MGLPEQAPSMSPNGVSFDPRDIHDKKQKRVNFALVEITEETEHRPETIRVQTWPRAVADKSREIELDVEPNIHRPKGRVVEKGGVVSYVAGVFTYVRNFSLFPLHHY</sequence>
<dbReference type="EMBL" id="KN714677">
    <property type="protein sequence ID" value="KUI54928.1"/>
    <property type="molecule type" value="Genomic_DNA"/>
</dbReference>
<proteinExistence type="predicted"/>
<name>A0A194UTE3_CYTMA</name>